<dbReference type="Proteomes" id="UP000036987">
    <property type="component" value="Unassembled WGS sequence"/>
</dbReference>
<name>A0A0K9PMT0_ZOSMR</name>
<dbReference type="OMA" id="FMTVEAF"/>
<sequence>MLGTFLTRTLILALGYAYPAYECFKTVEKNKPDIERLRFWCQYWILIAALSVFERIGDIFISWLPMYGEVKLVFYIYLWYPKTRGTSYVYETFFRPYIQRHESEIDRTLLELRTRAADFAVSYCHKAMTYGQTRFFEVLQFIASQKQSQSRKTHQPNEQTHQPSPGANVNDSVMDEAIRLNRARMRKTNHINNSSEDVS</sequence>
<dbReference type="AlphaFoldDB" id="A0A0K9PMT0"/>
<keyword evidence="3" id="KW-0675">Receptor</keyword>
<feature type="compositionally biased region" description="Polar residues" evidence="2">
    <location>
        <begin position="155"/>
        <end position="171"/>
    </location>
</feature>
<proteinExistence type="inferred from homology"/>
<feature type="region of interest" description="Disordered" evidence="2">
    <location>
        <begin position="149"/>
        <end position="172"/>
    </location>
</feature>
<evidence type="ECO:0000313" key="4">
    <source>
        <dbReference type="Proteomes" id="UP000036987"/>
    </source>
</evidence>
<evidence type="ECO:0000256" key="1">
    <source>
        <dbReference type="RuleBase" id="RU362006"/>
    </source>
</evidence>
<comment type="caution">
    <text evidence="3">The sequence shown here is derived from an EMBL/GenBank/DDBJ whole genome shotgun (WGS) entry which is preliminary data.</text>
</comment>
<comment type="subcellular location">
    <subcellularLocation>
        <location evidence="1">Membrane</location>
        <topology evidence="1">Multi-pass membrane protein</topology>
    </subcellularLocation>
</comment>
<comment type="similarity">
    <text evidence="1">Belongs to the DP1 family.</text>
</comment>
<evidence type="ECO:0000256" key="2">
    <source>
        <dbReference type="SAM" id="MobiDB-lite"/>
    </source>
</evidence>
<dbReference type="EMBL" id="LFYR01000729">
    <property type="protein sequence ID" value="KMZ70259.1"/>
    <property type="molecule type" value="Genomic_DNA"/>
</dbReference>
<protein>
    <recommendedName>
        <fullName evidence="1">HVA22-like protein</fullName>
    </recommendedName>
</protein>
<dbReference type="PANTHER" id="PTHR12300">
    <property type="entry name" value="HVA22-LIKE PROTEINS"/>
    <property type="match status" value="1"/>
</dbReference>
<reference evidence="4" key="1">
    <citation type="journal article" date="2016" name="Nature">
        <title>The genome of the seagrass Zostera marina reveals angiosperm adaptation to the sea.</title>
        <authorList>
            <person name="Olsen J.L."/>
            <person name="Rouze P."/>
            <person name="Verhelst B."/>
            <person name="Lin Y.-C."/>
            <person name="Bayer T."/>
            <person name="Collen J."/>
            <person name="Dattolo E."/>
            <person name="De Paoli E."/>
            <person name="Dittami S."/>
            <person name="Maumus F."/>
            <person name="Michel G."/>
            <person name="Kersting A."/>
            <person name="Lauritano C."/>
            <person name="Lohaus R."/>
            <person name="Toepel M."/>
            <person name="Tonon T."/>
            <person name="Vanneste K."/>
            <person name="Amirebrahimi M."/>
            <person name="Brakel J."/>
            <person name="Bostroem C."/>
            <person name="Chovatia M."/>
            <person name="Grimwood J."/>
            <person name="Jenkins J.W."/>
            <person name="Jueterbock A."/>
            <person name="Mraz A."/>
            <person name="Stam W.T."/>
            <person name="Tice H."/>
            <person name="Bornberg-Bauer E."/>
            <person name="Green P.J."/>
            <person name="Pearson G.A."/>
            <person name="Procaccini G."/>
            <person name="Duarte C.M."/>
            <person name="Schmutz J."/>
            <person name="Reusch T.B.H."/>
            <person name="Van de Peer Y."/>
        </authorList>
    </citation>
    <scope>NUCLEOTIDE SEQUENCE [LARGE SCALE GENOMIC DNA]</scope>
    <source>
        <strain evidence="4">cv. Finnish</strain>
    </source>
</reference>
<accession>A0A0K9PMT0</accession>
<gene>
    <name evidence="3" type="ORF">ZOSMA_1G02360</name>
</gene>
<keyword evidence="4" id="KW-1185">Reference proteome</keyword>
<dbReference type="OrthoDB" id="434647at2759"/>
<dbReference type="PANTHER" id="PTHR12300:SF180">
    <property type="entry name" value="HVA22-LIKE PROTEIN"/>
    <property type="match status" value="1"/>
</dbReference>
<dbReference type="STRING" id="29655.A0A0K9PMT0"/>
<dbReference type="GO" id="GO:0016020">
    <property type="term" value="C:membrane"/>
    <property type="evidence" value="ECO:0007669"/>
    <property type="project" value="UniProtKB-SubCell"/>
</dbReference>
<evidence type="ECO:0000313" key="3">
    <source>
        <dbReference type="EMBL" id="KMZ70259.1"/>
    </source>
</evidence>
<organism evidence="3 4">
    <name type="scientific">Zostera marina</name>
    <name type="common">Eelgrass</name>
    <dbReference type="NCBI Taxonomy" id="29655"/>
    <lineage>
        <taxon>Eukaryota</taxon>
        <taxon>Viridiplantae</taxon>
        <taxon>Streptophyta</taxon>
        <taxon>Embryophyta</taxon>
        <taxon>Tracheophyta</taxon>
        <taxon>Spermatophyta</taxon>
        <taxon>Magnoliopsida</taxon>
        <taxon>Liliopsida</taxon>
        <taxon>Zosteraceae</taxon>
        <taxon>Zostera</taxon>
    </lineage>
</organism>
<dbReference type="InterPro" id="IPR004345">
    <property type="entry name" value="TB2_DP1_HVA22"/>
</dbReference>
<dbReference type="Pfam" id="PF03134">
    <property type="entry name" value="TB2_DP1_HVA22"/>
    <property type="match status" value="1"/>
</dbReference>